<gene>
    <name evidence="1" type="ORF">IAA83_08090</name>
</gene>
<comment type="caution">
    <text evidence="1">The sequence shown here is derived from an EMBL/GenBank/DDBJ whole genome shotgun (WGS) entry which is preliminary data.</text>
</comment>
<reference evidence="1" key="1">
    <citation type="submission" date="2020-10" db="EMBL/GenBank/DDBJ databases">
        <authorList>
            <person name="Gilroy R."/>
        </authorList>
    </citation>
    <scope>NUCLEOTIDE SEQUENCE</scope>
    <source>
        <strain evidence="1">ChiBcec16-1751</strain>
    </source>
</reference>
<dbReference type="EMBL" id="DVJJ01000119">
    <property type="protein sequence ID" value="HIS65313.1"/>
    <property type="molecule type" value="Genomic_DNA"/>
</dbReference>
<dbReference type="InterPro" id="IPR015231">
    <property type="entry name" value="DUF1934"/>
</dbReference>
<evidence type="ECO:0000313" key="1">
    <source>
        <dbReference type="EMBL" id="HIS65313.1"/>
    </source>
</evidence>
<dbReference type="AlphaFoldDB" id="A0A9D1FAG8"/>
<sequence length="140" mass="15485">MTKDVLIAIRGTQHTDGEEPQVIELTTDGTLTAEDGVVTVSYRESEMTGLDGVITTFRVENDRVMLQRDGDLNSTMTFIEGEKTESLYDMGFGAMLLGVSSRRVRSDLTEKGGSLFVDYAVEIEHVPVGTNTYEITVWEP</sequence>
<dbReference type="Gene3D" id="2.40.128.20">
    <property type="match status" value="1"/>
</dbReference>
<dbReference type="Pfam" id="PF09148">
    <property type="entry name" value="DUF1934"/>
    <property type="match status" value="1"/>
</dbReference>
<dbReference type="InterPro" id="IPR012674">
    <property type="entry name" value="Calycin"/>
</dbReference>
<dbReference type="SUPFAM" id="SSF50814">
    <property type="entry name" value="Lipocalins"/>
    <property type="match status" value="1"/>
</dbReference>
<accession>A0A9D1FAG8</accession>
<reference evidence="1" key="2">
    <citation type="journal article" date="2021" name="PeerJ">
        <title>Extensive microbial diversity within the chicken gut microbiome revealed by metagenomics and culture.</title>
        <authorList>
            <person name="Gilroy R."/>
            <person name="Ravi A."/>
            <person name="Getino M."/>
            <person name="Pursley I."/>
            <person name="Horton D.L."/>
            <person name="Alikhan N.F."/>
            <person name="Baker D."/>
            <person name="Gharbi K."/>
            <person name="Hall N."/>
            <person name="Watson M."/>
            <person name="Adriaenssens E.M."/>
            <person name="Foster-Nyarko E."/>
            <person name="Jarju S."/>
            <person name="Secka A."/>
            <person name="Antonio M."/>
            <person name="Oren A."/>
            <person name="Chaudhuri R.R."/>
            <person name="La Ragione R."/>
            <person name="Hildebrand F."/>
            <person name="Pallen M.J."/>
        </authorList>
    </citation>
    <scope>NUCLEOTIDE SEQUENCE</scope>
    <source>
        <strain evidence="1">ChiBcec16-1751</strain>
    </source>
</reference>
<evidence type="ECO:0000313" key="2">
    <source>
        <dbReference type="Proteomes" id="UP000886741"/>
    </source>
</evidence>
<dbReference type="Proteomes" id="UP000886741">
    <property type="component" value="Unassembled WGS sequence"/>
</dbReference>
<name>A0A9D1FAG8_9FIRM</name>
<proteinExistence type="predicted"/>
<protein>
    <submittedName>
        <fullName evidence="1">DUF1934 domain-containing protein</fullName>
    </submittedName>
</protein>
<organism evidence="1 2">
    <name type="scientific">Candidatus Avoscillospira avistercoris</name>
    <dbReference type="NCBI Taxonomy" id="2840707"/>
    <lineage>
        <taxon>Bacteria</taxon>
        <taxon>Bacillati</taxon>
        <taxon>Bacillota</taxon>
        <taxon>Clostridia</taxon>
        <taxon>Eubacteriales</taxon>
        <taxon>Oscillospiraceae</taxon>
        <taxon>Oscillospiraceae incertae sedis</taxon>
        <taxon>Candidatus Avoscillospira</taxon>
    </lineage>
</organism>